<dbReference type="Gene3D" id="2.60.40.10">
    <property type="entry name" value="Immunoglobulins"/>
    <property type="match status" value="6"/>
</dbReference>
<comment type="caution">
    <text evidence="3">The sequence shown here is derived from an EMBL/GenBank/DDBJ whole genome shotgun (WGS) entry which is preliminary data.</text>
</comment>
<keyword evidence="1" id="KW-0732">Signal</keyword>
<name>A0A2I0QZE4_9FLAO</name>
<dbReference type="InterPro" id="IPR000601">
    <property type="entry name" value="PKD_dom"/>
</dbReference>
<feature type="chain" id="PRO_5014180788" description="PKD domain-containing protein" evidence="1">
    <location>
        <begin position="22"/>
        <end position="970"/>
    </location>
</feature>
<dbReference type="SUPFAM" id="SSF49299">
    <property type="entry name" value="PKD domain"/>
    <property type="match status" value="5"/>
</dbReference>
<feature type="domain" description="PKD" evidence="2">
    <location>
        <begin position="636"/>
        <end position="696"/>
    </location>
</feature>
<dbReference type="CDD" id="cd00146">
    <property type="entry name" value="PKD"/>
    <property type="match status" value="2"/>
</dbReference>
<evidence type="ECO:0000313" key="3">
    <source>
        <dbReference type="EMBL" id="PKR79703.1"/>
    </source>
</evidence>
<dbReference type="Proteomes" id="UP000236654">
    <property type="component" value="Unassembled WGS sequence"/>
</dbReference>
<evidence type="ECO:0000259" key="2">
    <source>
        <dbReference type="PROSITE" id="PS50093"/>
    </source>
</evidence>
<dbReference type="InterPro" id="IPR026341">
    <property type="entry name" value="T9SS_type_B"/>
</dbReference>
<dbReference type="InterPro" id="IPR022409">
    <property type="entry name" value="PKD/Chitinase_dom"/>
</dbReference>
<dbReference type="SMART" id="SM00089">
    <property type="entry name" value="PKD"/>
    <property type="match status" value="3"/>
</dbReference>
<dbReference type="PROSITE" id="PS50093">
    <property type="entry name" value="PKD"/>
    <property type="match status" value="2"/>
</dbReference>
<gene>
    <name evidence="3" type="ORF">CW751_13785</name>
</gene>
<protein>
    <recommendedName>
        <fullName evidence="2">PKD domain-containing protein</fullName>
    </recommendedName>
</protein>
<proteinExistence type="predicted"/>
<dbReference type="EMBL" id="PJNI01000020">
    <property type="protein sequence ID" value="PKR79703.1"/>
    <property type="molecule type" value="Genomic_DNA"/>
</dbReference>
<dbReference type="Pfam" id="PF18911">
    <property type="entry name" value="PKD_4"/>
    <property type="match status" value="3"/>
</dbReference>
<dbReference type="Pfam" id="PF13585">
    <property type="entry name" value="CHU_C"/>
    <property type="match status" value="1"/>
</dbReference>
<dbReference type="RefSeq" id="WP_101335614.1">
    <property type="nucleotide sequence ID" value="NZ_PJNI01000020.1"/>
</dbReference>
<feature type="domain" description="PKD" evidence="2">
    <location>
        <begin position="546"/>
        <end position="610"/>
    </location>
</feature>
<evidence type="ECO:0000256" key="1">
    <source>
        <dbReference type="SAM" id="SignalP"/>
    </source>
</evidence>
<keyword evidence="4" id="KW-1185">Reference proteome</keyword>
<organism evidence="3 4">
    <name type="scientific">Brumimicrobium salinarum</name>
    <dbReference type="NCBI Taxonomy" id="2058658"/>
    <lineage>
        <taxon>Bacteria</taxon>
        <taxon>Pseudomonadati</taxon>
        <taxon>Bacteroidota</taxon>
        <taxon>Flavobacteriia</taxon>
        <taxon>Flavobacteriales</taxon>
        <taxon>Crocinitomicaceae</taxon>
        <taxon>Brumimicrobium</taxon>
    </lineage>
</organism>
<dbReference type="NCBIfam" id="TIGR04131">
    <property type="entry name" value="Bac_Flav_CTERM"/>
    <property type="match status" value="1"/>
</dbReference>
<dbReference type="InterPro" id="IPR035986">
    <property type="entry name" value="PKD_dom_sf"/>
</dbReference>
<accession>A0A2I0QZE4</accession>
<dbReference type="OrthoDB" id="7794186at2"/>
<feature type="signal peptide" evidence="1">
    <location>
        <begin position="1"/>
        <end position="21"/>
    </location>
</feature>
<evidence type="ECO:0000313" key="4">
    <source>
        <dbReference type="Proteomes" id="UP000236654"/>
    </source>
</evidence>
<dbReference type="InterPro" id="IPR013783">
    <property type="entry name" value="Ig-like_fold"/>
</dbReference>
<sequence length="970" mass="107648">MKSAIFLLTLTCLLLSNGLNAQSYSDSLNGFDEAEEKAHILMHDVDSSELEDYLESARRKFIDKKYELGFYGSPGPILNQRANVFDCAGGNWDFEDGTLSGWNATGAVTVVNNGVDPYGGYPWVYPGGGNNSAKISSDRDCCRDGRLDRVINVPATGTTLFNFHFAMSIFNFPHPANQAAKLWVEFYDQNGAKLGCPQYECFYSSDQGAVGVNTFVETPNPASFYNPQADGDSPGTHPVTYSDWNTVSMDLSGYAGQAVTAVFRVEWCGPGPDWAYVLIDIDCPVNSEMTEESCLDPITATDELCGPANMATYNWMDSNGNVLSNSRCFTAPQADLYTLECLPQNIECSAASLITMEYRVNPLPDPVIDADNGCIDELVSIGEVGTHQNPIISWDWLVDGTLTEINQSFTTSFSSEGLYDYDLTVVDDKGCSKSVSGDLLIYENPIANFTFDDVCDEETLIANSTADGLGYQISSYSWDYTNDGTDDATGSQLMYEYPNDGQFDLRHTVVNEHGCSNEITQQVTINALPTANFTVDPICFKQNNIFTNTSSVNPVTDDAIVNYSWEFGDGATANSENTNHTYPNEGIYPTELLITTNKGCQDSITIDATVYPLPVAQFSATDVCLGFETDFTDLSTVSNNYTSNSVTLWDWNFNDGNNSNVQNPGHFYQNDGTYQVNLSVESNNGCQHDTSLAVVVHPKPVANFTGFDLYGCSPICPSINSISTINAPSEISNYYWSLSDGTTYANDKSFSDCFENLGSQTDFYDVNLIVESNEGCLDTLSKDNYIEVFHNPIADFYYTPEEPNVMDPEVEFMNTSSFADFYQWNIEFHGPTNDINPIVEFPLEPDSYTSQLIAFTDEGCTDTTVQVVTVLDKIIFYVPNTFTPDKDKYNETFQPVFTHGFDPQNFTLYIFNRWGELVFESHDTTKGWSGTYGSNSRKIVKEGTYVWKIEFKETMSDKRHVHTGHVNVLR</sequence>
<reference evidence="3 4" key="1">
    <citation type="submission" date="2017-12" db="EMBL/GenBank/DDBJ databases">
        <title>The draft genome sequence of Brumimicrobium saltpan LHR20.</title>
        <authorList>
            <person name="Do Z.-J."/>
            <person name="Luo H.-R."/>
        </authorList>
    </citation>
    <scope>NUCLEOTIDE SEQUENCE [LARGE SCALE GENOMIC DNA]</scope>
    <source>
        <strain evidence="3 4">LHR20</strain>
    </source>
</reference>
<dbReference type="AlphaFoldDB" id="A0A2I0QZE4"/>